<sequence length="119" mass="13248">MLSDCLQQRSQVFVQVVEDLEEAQESVVLLSVVGLDSLQFLCDDVDNLRSESGQLRQRAIDSVTLNHAEIGTSSLGIVRLNLTVLLNRTFNDVLQGVQLGNRDRLVGINDGFQDQFEKT</sequence>
<reference evidence="1" key="1">
    <citation type="journal article" date="2021" name="Open Biol.">
        <title>Shared evolutionary footprints suggest mitochondrial oxidative damage underlies multiple complex I losses in fungi.</title>
        <authorList>
            <person name="Schikora-Tamarit M.A."/>
            <person name="Marcet-Houben M."/>
            <person name="Nosek J."/>
            <person name="Gabaldon T."/>
        </authorList>
    </citation>
    <scope>NUCLEOTIDE SEQUENCE</scope>
    <source>
        <strain evidence="1">CBS2887</strain>
    </source>
</reference>
<name>A0A9P8QC92_WICPI</name>
<dbReference type="Proteomes" id="UP000774326">
    <property type="component" value="Unassembled WGS sequence"/>
</dbReference>
<organism evidence="1 2">
    <name type="scientific">Wickerhamomyces pijperi</name>
    <name type="common">Yeast</name>
    <name type="synonym">Pichia pijperi</name>
    <dbReference type="NCBI Taxonomy" id="599730"/>
    <lineage>
        <taxon>Eukaryota</taxon>
        <taxon>Fungi</taxon>
        <taxon>Dikarya</taxon>
        <taxon>Ascomycota</taxon>
        <taxon>Saccharomycotina</taxon>
        <taxon>Saccharomycetes</taxon>
        <taxon>Phaffomycetales</taxon>
        <taxon>Wickerhamomycetaceae</taxon>
        <taxon>Wickerhamomyces</taxon>
    </lineage>
</organism>
<comment type="caution">
    <text evidence="1">The sequence shown here is derived from an EMBL/GenBank/DDBJ whole genome shotgun (WGS) entry which is preliminary data.</text>
</comment>
<accession>A0A9P8QC92</accession>
<evidence type="ECO:0000313" key="1">
    <source>
        <dbReference type="EMBL" id="KAH3686877.1"/>
    </source>
</evidence>
<dbReference type="AlphaFoldDB" id="A0A9P8QC92"/>
<evidence type="ECO:0000313" key="2">
    <source>
        <dbReference type="Proteomes" id="UP000774326"/>
    </source>
</evidence>
<protein>
    <submittedName>
        <fullName evidence="1">Uncharacterized protein</fullName>
    </submittedName>
</protein>
<keyword evidence="2" id="KW-1185">Reference proteome</keyword>
<proteinExistence type="predicted"/>
<gene>
    <name evidence="1" type="ORF">WICPIJ_002141</name>
</gene>
<reference evidence="1" key="2">
    <citation type="submission" date="2021-01" db="EMBL/GenBank/DDBJ databases">
        <authorList>
            <person name="Schikora-Tamarit M.A."/>
        </authorList>
    </citation>
    <scope>NUCLEOTIDE SEQUENCE</scope>
    <source>
        <strain evidence="1">CBS2887</strain>
    </source>
</reference>
<dbReference type="EMBL" id="JAEUBG010001160">
    <property type="protein sequence ID" value="KAH3686877.1"/>
    <property type="molecule type" value="Genomic_DNA"/>
</dbReference>